<reference evidence="1" key="1">
    <citation type="journal article" date="2020" name="Nature">
        <title>Giant virus diversity and host interactions through global metagenomics.</title>
        <authorList>
            <person name="Schulz F."/>
            <person name="Roux S."/>
            <person name="Paez-Espino D."/>
            <person name="Jungbluth S."/>
            <person name="Walsh D.A."/>
            <person name="Denef V.J."/>
            <person name="McMahon K.D."/>
            <person name="Konstantinidis K.T."/>
            <person name="Eloe-Fadrosh E.A."/>
            <person name="Kyrpides N.C."/>
            <person name="Woyke T."/>
        </authorList>
    </citation>
    <scope>NUCLEOTIDE SEQUENCE</scope>
    <source>
        <strain evidence="1">GVMAG-M-3300023174-24</strain>
    </source>
</reference>
<organism evidence="1">
    <name type="scientific">viral metagenome</name>
    <dbReference type="NCBI Taxonomy" id="1070528"/>
    <lineage>
        <taxon>unclassified sequences</taxon>
        <taxon>metagenomes</taxon>
        <taxon>organismal metagenomes</taxon>
    </lineage>
</organism>
<dbReference type="AlphaFoldDB" id="A0A6C0DKH0"/>
<evidence type="ECO:0000313" key="1">
    <source>
        <dbReference type="EMBL" id="QHT17428.1"/>
    </source>
</evidence>
<proteinExistence type="predicted"/>
<accession>A0A6C0DKH0</accession>
<dbReference type="EMBL" id="MN739635">
    <property type="protein sequence ID" value="QHT17428.1"/>
    <property type="molecule type" value="Genomic_DNA"/>
</dbReference>
<sequence>MLWYENIKPTNVYPNFYTLLSANPNLHNGEECLIFFMNGNSGFGSQLTLYTQYSLYLNKINPNIICLPHFSINNENFKYHDVNYNNSFFLYFKYLKEIKEDIKCYFFISDYVLSEDKYPFIVPQSIDDSNVDDIEINRQHSSFFKNNFELKIGDHIINNINNIKNDTKIPLIGIHMRSLYQQLCHPYGRTEVNIESKLLKIKNVLDKKYMKYNIFLVTDVSDYINITKNIFNESNVFYNDFISRIDNGNVDSIINLEKYTGFKLGSDILYDCLSLIHCDYYYVSITNIAFITSYMTNNRNGMHFN</sequence>
<dbReference type="Gene3D" id="3.40.50.11350">
    <property type="match status" value="1"/>
</dbReference>
<protein>
    <submittedName>
        <fullName evidence="1">Uncharacterized protein</fullName>
    </submittedName>
</protein>
<name>A0A6C0DKH0_9ZZZZ</name>